<dbReference type="InterPro" id="IPR023198">
    <property type="entry name" value="PGP-like_dom2"/>
</dbReference>
<gene>
    <name evidence="2" type="ORF">AVLFYP127_00500</name>
</gene>
<dbReference type="EC" id="3.1.3.-" evidence="2"/>
<dbReference type="NCBIfam" id="TIGR01549">
    <property type="entry name" value="HAD-SF-IA-v1"/>
    <property type="match status" value="1"/>
</dbReference>
<accession>A0A6N2T5K4</accession>
<proteinExistence type="predicted"/>
<dbReference type="Gene3D" id="1.10.150.240">
    <property type="entry name" value="Putative phosphatase, domain 2"/>
    <property type="match status" value="1"/>
</dbReference>
<reference evidence="2" key="1">
    <citation type="submission" date="2019-11" db="EMBL/GenBank/DDBJ databases">
        <authorList>
            <person name="Feng L."/>
        </authorList>
    </citation>
    <scope>NUCLEOTIDE SEQUENCE</scope>
    <source>
        <strain evidence="2">AvaginalisLFYP127</strain>
    </source>
</reference>
<dbReference type="GO" id="GO:0016787">
    <property type="term" value="F:hydrolase activity"/>
    <property type="evidence" value="ECO:0007669"/>
    <property type="project" value="UniProtKB-KW"/>
</dbReference>
<evidence type="ECO:0000313" key="2">
    <source>
        <dbReference type="EMBL" id="VYT00968.1"/>
    </source>
</evidence>
<feature type="domain" description="CpXC" evidence="1">
    <location>
        <begin position="228"/>
        <end position="350"/>
    </location>
</feature>
<dbReference type="SFLD" id="SFLDG01129">
    <property type="entry name" value="C1.5:_HAD__Beta-PGM__Phosphata"/>
    <property type="match status" value="1"/>
</dbReference>
<dbReference type="NCBIfam" id="TIGR01509">
    <property type="entry name" value="HAD-SF-IA-v3"/>
    <property type="match status" value="1"/>
</dbReference>
<evidence type="ECO:0000259" key="1">
    <source>
        <dbReference type="Pfam" id="PF14353"/>
    </source>
</evidence>
<dbReference type="PRINTS" id="PR00413">
    <property type="entry name" value="HADHALOGNASE"/>
</dbReference>
<organism evidence="2">
    <name type="scientific">Anaerococcus vaginalis</name>
    <dbReference type="NCBI Taxonomy" id="33037"/>
    <lineage>
        <taxon>Bacteria</taxon>
        <taxon>Bacillati</taxon>
        <taxon>Bacillota</taxon>
        <taxon>Tissierellia</taxon>
        <taxon>Tissierellales</taxon>
        <taxon>Peptoniphilaceae</taxon>
        <taxon>Anaerococcus</taxon>
    </lineage>
</organism>
<sequence length="425" mass="49857">MDYFIFDMDGTMFDTENFYYQTWREIAKKNNFSFDLEDKILLSGRKMDESISYMVEKFSMDRQKAIEIRKDLNDLREEKFEKIDYSLKKSGLVELLDYLKKNNKKLALASSSEKDRVDFLVDREGVRNYFDLIISSDNIVEGKPNPEIFNFAIEKLNADKNKTYILEDSLSGIKAAKASGAVAVLIVDLDDSELIKNEADLVFSSLEEFLDFLKNKNNIDTRNKDFSLSCPSCKEKFTKSLPTAIFSLNDKDFIENVGLVECPSCKKLFKLNYRYVYTDNDKKLMFVNDPKFIQKRNQLAFKSSLKILDRLNKNKAEDFIIRMCKNDLDLKEKISIFDDGKIDNIIEIMKFVLIQSPDFKFKKEDILDMHYKNNEFIIVTKNGKFKMPFVDDLYQTLYDKYIAFVDVKETSMIDQVWAREIVKEI</sequence>
<dbReference type="PANTHER" id="PTHR18901:SF38">
    <property type="entry name" value="PSEUDOURIDINE-5'-PHOSPHATASE"/>
    <property type="match status" value="1"/>
</dbReference>
<name>A0A6N2T5K4_9FIRM</name>
<dbReference type="Gene3D" id="3.40.50.1000">
    <property type="entry name" value="HAD superfamily/HAD-like"/>
    <property type="match status" value="1"/>
</dbReference>
<dbReference type="PANTHER" id="PTHR18901">
    <property type="entry name" value="2-DEOXYGLUCOSE-6-PHOSPHATE PHOSPHATASE 2"/>
    <property type="match status" value="1"/>
</dbReference>
<dbReference type="RefSeq" id="WP_156329066.1">
    <property type="nucleotide sequence ID" value="NZ_CACRSW010000023.1"/>
</dbReference>
<dbReference type="CDD" id="cd07505">
    <property type="entry name" value="HAD_BPGM-like"/>
    <property type="match status" value="1"/>
</dbReference>
<dbReference type="InterPro" id="IPR036412">
    <property type="entry name" value="HAD-like_sf"/>
</dbReference>
<dbReference type="SFLD" id="SFLDS00003">
    <property type="entry name" value="Haloacid_Dehalogenase"/>
    <property type="match status" value="1"/>
</dbReference>
<dbReference type="AlphaFoldDB" id="A0A6N2T5K4"/>
<dbReference type="Pfam" id="PF13419">
    <property type="entry name" value="HAD_2"/>
    <property type="match status" value="1"/>
</dbReference>
<dbReference type="EMBL" id="CACRSW010000023">
    <property type="protein sequence ID" value="VYT00968.1"/>
    <property type="molecule type" value="Genomic_DNA"/>
</dbReference>
<dbReference type="InterPro" id="IPR041492">
    <property type="entry name" value="HAD_2"/>
</dbReference>
<dbReference type="Pfam" id="PF14353">
    <property type="entry name" value="CpXC"/>
    <property type="match status" value="1"/>
</dbReference>
<dbReference type="SUPFAM" id="SSF56784">
    <property type="entry name" value="HAD-like"/>
    <property type="match status" value="1"/>
</dbReference>
<protein>
    <submittedName>
        <fullName evidence="2">Phosphorylated carbohydrates phosphatase</fullName>
        <ecNumber evidence="2">3.1.3.-</ecNumber>
    </submittedName>
</protein>
<dbReference type="SFLD" id="SFLDG01135">
    <property type="entry name" value="C1.5.6:_HAD__Beta-PGM__Phospha"/>
    <property type="match status" value="1"/>
</dbReference>
<dbReference type="InterPro" id="IPR006439">
    <property type="entry name" value="HAD-SF_hydro_IA"/>
</dbReference>
<keyword evidence="2" id="KW-0378">Hydrolase</keyword>
<dbReference type="InterPro" id="IPR023214">
    <property type="entry name" value="HAD_sf"/>
</dbReference>
<dbReference type="InterPro" id="IPR025682">
    <property type="entry name" value="CpXC_dom"/>
</dbReference>